<organism evidence="3 4">
    <name type="scientific">Longispora fulva</name>
    <dbReference type="NCBI Taxonomy" id="619741"/>
    <lineage>
        <taxon>Bacteria</taxon>
        <taxon>Bacillati</taxon>
        <taxon>Actinomycetota</taxon>
        <taxon>Actinomycetes</taxon>
        <taxon>Micromonosporales</taxon>
        <taxon>Micromonosporaceae</taxon>
        <taxon>Longispora</taxon>
    </lineage>
</organism>
<keyword evidence="4" id="KW-1185">Reference proteome</keyword>
<proteinExistence type="predicted"/>
<dbReference type="Pfam" id="PF09851">
    <property type="entry name" value="SHOCT"/>
    <property type="match status" value="1"/>
</dbReference>
<gene>
    <name evidence="3" type="ORF">IW245_003217</name>
</gene>
<evidence type="ECO:0000256" key="1">
    <source>
        <dbReference type="SAM" id="Phobius"/>
    </source>
</evidence>
<evidence type="ECO:0000259" key="2">
    <source>
        <dbReference type="Pfam" id="PF09851"/>
    </source>
</evidence>
<reference evidence="3" key="1">
    <citation type="submission" date="2020-11" db="EMBL/GenBank/DDBJ databases">
        <title>Sequencing the genomes of 1000 actinobacteria strains.</title>
        <authorList>
            <person name="Klenk H.-P."/>
        </authorList>
    </citation>
    <scope>NUCLEOTIDE SEQUENCE</scope>
    <source>
        <strain evidence="3">DSM 45356</strain>
    </source>
</reference>
<dbReference type="RefSeq" id="WP_197003932.1">
    <property type="nucleotide sequence ID" value="NZ_BONS01000022.1"/>
</dbReference>
<evidence type="ECO:0000313" key="3">
    <source>
        <dbReference type="EMBL" id="MBG6137023.1"/>
    </source>
</evidence>
<dbReference type="InterPro" id="IPR018649">
    <property type="entry name" value="SHOCT"/>
</dbReference>
<sequence length="143" mass="15028">MRFYVRSVLGVTLLVVGLTVFVFGVYQVAKGGTCSSGGVHVSTKQCAAGSSEWMFALPVILLAGLGGLWLWTRRGPRPGTAPVAAQGWSHLSSGPTVRYVSGDAPGTRTDPIVRLGQLRALRDAGVLTAAEFDDAKAKILSEL</sequence>
<keyword evidence="1" id="KW-0812">Transmembrane</keyword>
<protein>
    <recommendedName>
        <fullName evidence="2">SHOCT domain-containing protein</fullName>
    </recommendedName>
</protein>
<feature type="transmembrane region" description="Helical" evidence="1">
    <location>
        <begin position="7"/>
        <end position="29"/>
    </location>
</feature>
<dbReference type="EMBL" id="JADOUF010000001">
    <property type="protein sequence ID" value="MBG6137023.1"/>
    <property type="molecule type" value="Genomic_DNA"/>
</dbReference>
<keyword evidence="1" id="KW-0472">Membrane</keyword>
<dbReference type="Proteomes" id="UP000622552">
    <property type="component" value="Unassembled WGS sequence"/>
</dbReference>
<feature type="transmembrane region" description="Helical" evidence="1">
    <location>
        <begin position="53"/>
        <end position="71"/>
    </location>
</feature>
<feature type="domain" description="SHOCT" evidence="2">
    <location>
        <begin position="115"/>
        <end position="140"/>
    </location>
</feature>
<keyword evidence="1" id="KW-1133">Transmembrane helix</keyword>
<dbReference type="AlphaFoldDB" id="A0A8J7GRS4"/>
<comment type="caution">
    <text evidence="3">The sequence shown here is derived from an EMBL/GenBank/DDBJ whole genome shotgun (WGS) entry which is preliminary data.</text>
</comment>
<evidence type="ECO:0000313" key="4">
    <source>
        <dbReference type="Proteomes" id="UP000622552"/>
    </source>
</evidence>
<name>A0A8J7GRS4_9ACTN</name>
<accession>A0A8J7GRS4</accession>